<name>A0ABV0NQR1_9TELE</name>
<keyword evidence="5 6" id="KW-0472">Membrane</keyword>
<dbReference type="CDD" id="cd21952">
    <property type="entry name" value="MIU2_RNF168"/>
    <property type="match status" value="1"/>
</dbReference>
<dbReference type="Pfam" id="PF05805">
    <property type="entry name" value="L6_membrane"/>
    <property type="match status" value="1"/>
</dbReference>
<evidence type="ECO:0000256" key="3">
    <source>
        <dbReference type="ARBA" id="ARBA00022692"/>
    </source>
</evidence>
<dbReference type="EMBL" id="JAHRIO010043125">
    <property type="protein sequence ID" value="MEQ2172888.1"/>
    <property type="molecule type" value="Genomic_DNA"/>
</dbReference>
<dbReference type="InterPro" id="IPR008661">
    <property type="entry name" value="L6_membrane"/>
</dbReference>
<comment type="caution">
    <text evidence="7">The sequence shown here is derived from an EMBL/GenBank/DDBJ whole genome shotgun (WGS) entry which is preliminary data.</text>
</comment>
<evidence type="ECO:0000256" key="4">
    <source>
        <dbReference type="ARBA" id="ARBA00022989"/>
    </source>
</evidence>
<dbReference type="PANTHER" id="PTHR14198">
    <property type="entry name" value="TRANSMEMBRANE 4 L6 FAMILY MEMBER 1-RELATED"/>
    <property type="match status" value="1"/>
</dbReference>
<evidence type="ECO:0000256" key="1">
    <source>
        <dbReference type="ARBA" id="ARBA00004141"/>
    </source>
</evidence>
<sequence>MTTYFTFLFQENILLEAELHMEQPRPLTENQLIRSSSLKRKSSELNAAEEEVTTKRVLVSSSLPVEAGPLLDWEVELQVRRQQEEEDRRLALLLQKELDQEERRKATDRSKGSSDAYLLRYQRAGPIGAQWNQDLGEAVRAWCLRCVGVSLVPMAIICMLSNILLLLPELKLHFLLEGHVTREATWATGLWGSGILVLLGARAFIQSSRTRGCCAFRSQMLCQSLYSCIGLLAASSCTLVSATGLSQGPLCLYNSSSGLTWGVPLQPLPDRHSGYLYNHTLWSGVCMAPHSVVQWNVVLFSIMGITSAMQALLCGLNILNSGLGLILGQGFGHNKVAPVSV</sequence>
<feature type="transmembrane region" description="Helical" evidence="6">
    <location>
        <begin position="297"/>
        <end position="319"/>
    </location>
</feature>
<keyword evidence="8" id="KW-1185">Reference proteome</keyword>
<comment type="similarity">
    <text evidence="2">Belongs to the L6 tetraspanin family.</text>
</comment>
<feature type="transmembrane region" description="Helical" evidence="6">
    <location>
        <begin position="142"/>
        <end position="166"/>
    </location>
</feature>
<feature type="transmembrane region" description="Helical" evidence="6">
    <location>
        <begin position="225"/>
        <end position="245"/>
    </location>
</feature>
<keyword evidence="4 6" id="KW-1133">Transmembrane helix</keyword>
<reference evidence="7 8" key="1">
    <citation type="submission" date="2021-06" db="EMBL/GenBank/DDBJ databases">
        <authorList>
            <person name="Palmer J.M."/>
        </authorList>
    </citation>
    <scope>NUCLEOTIDE SEQUENCE [LARGE SCALE GENOMIC DNA]</scope>
    <source>
        <strain evidence="7 8">GA_2019</strain>
        <tissue evidence="7">Muscle</tissue>
    </source>
</reference>
<comment type="subcellular location">
    <subcellularLocation>
        <location evidence="1">Membrane</location>
        <topology evidence="1">Multi-pass membrane protein</topology>
    </subcellularLocation>
</comment>
<accession>A0ABV0NQR1</accession>
<organism evidence="7 8">
    <name type="scientific">Goodea atripinnis</name>
    <dbReference type="NCBI Taxonomy" id="208336"/>
    <lineage>
        <taxon>Eukaryota</taxon>
        <taxon>Metazoa</taxon>
        <taxon>Chordata</taxon>
        <taxon>Craniata</taxon>
        <taxon>Vertebrata</taxon>
        <taxon>Euteleostomi</taxon>
        <taxon>Actinopterygii</taxon>
        <taxon>Neopterygii</taxon>
        <taxon>Teleostei</taxon>
        <taxon>Neoteleostei</taxon>
        <taxon>Acanthomorphata</taxon>
        <taxon>Ovalentaria</taxon>
        <taxon>Atherinomorphae</taxon>
        <taxon>Cyprinodontiformes</taxon>
        <taxon>Goodeidae</taxon>
        <taxon>Goodea</taxon>
    </lineage>
</organism>
<evidence type="ECO:0000256" key="6">
    <source>
        <dbReference type="SAM" id="Phobius"/>
    </source>
</evidence>
<evidence type="ECO:0000313" key="8">
    <source>
        <dbReference type="Proteomes" id="UP001476798"/>
    </source>
</evidence>
<feature type="transmembrane region" description="Helical" evidence="6">
    <location>
        <begin position="186"/>
        <end position="205"/>
    </location>
</feature>
<dbReference type="Proteomes" id="UP001476798">
    <property type="component" value="Unassembled WGS sequence"/>
</dbReference>
<protein>
    <recommendedName>
        <fullName evidence="9">Transmembrane 4 L6 family member 5</fullName>
    </recommendedName>
</protein>
<evidence type="ECO:0000256" key="5">
    <source>
        <dbReference type="ARBA" id="ARBA00023136"/>
    </source>
</evidence>
<evidence type="ECO:0008006" key="9">
    <source>
        <dbReference type="Google" id="ProtNLM"/>
    </source>
</evidence>
<dbReference type="PANTHER" id="PTHR14198:SF22">
    <property type="entry name" value="TRANSMEMBRANE 4 L6 FAMILY MEMBER 19"/>
    <property type="match status" value="1"/>
</dbReference>
<keyword evidence="3 6" id="KW-0812">Transmembrane</keyword>
<evidence type="ECO:0000256" key="2">
    <source>
        <dbReference type="ARBA" id="ARBA00006193"/>
    </source>
</evidence>
<evidence type="ECO:0000313" key="7">
    <source>
        <dbReference type="EMBL" id="MEQ2172888.1"/>
    </source>
</evidence>
<gene>
    <name evidence="7" type="ORF">GOODEAATRI_025999</name>
</gene>
<proteinExistence type="inferred from homology"/>